<dbReference type="OrthoDB" id="5814101at2"/>
<protein>
    <submittedName>
        <fullName evidence="1">Uncharacterized protein</fullName>
    </submittedName>
</protein>
<comment type="caution">
    <text evidence="1">The sequence shown here is derived from an EMBL/GenBank/DDBJ whole genome shotgun (WGS) entry which is preliminary data.</text>
</comment>
<dbReference type="EMBL" id="PYOJ01000027">
    <property type="protein sequence ID" value="PSV87488.1"/>
    <property type="molecule type" value="Genomic_DNA"/>
</dbReference>
<evidence type="ECO:0000313" key="1">
    <source>
        <dbReference type="EMBL" id="PSV87488.1"/>
    </source>
</evidence>
<dbReference type="AlphaFoldDB" id="A0A2T3M6B9"/>
<accession>A0A2T3M6B9</accession>
<proteinExistence type="predicted"/>
<evidence type="ECO:0000313" key="2">
    <source>
        <dbReference type="Proteomes" id="UP000240410"/>
    </source>
</evidence>
<sequence length="416" mass="46921">MNKYRQSGMTTLLITSMLLIVALLLSLGSYKNLFYQIKRTQNEVLARQSYWLAEGGLECGYSTIRETKDVNAELSHCITAFDNTLDSLSLDSTLSPALLTSNKKGAILSKSISVNGGGSHGVIKSSADLYFKGDHEYYADPNYELPDKSWACLVLRYNKLFYVNDDSTTFFTDKGIEGGAKICNDEYITATKSLPNINKDISYEDKMDIFKETFNKERIDWETVRDSDVFTQFNVVDPNNCATEIKNKITTEKRYIWVTGNCFLEQATGLDELSKESQKGDGIFLLVENGLLSVNGTSSTFKGIIYHFINNYSPVESGTNQWSISTYGMWTYISNLTMYKPKGITLTPIQQEEMRDKLVFFMNGSFVPSGGYIFDTPDKLAYFNMASDLSYDGTLIDNLLSEFNIPTWVQGSWNDL</sequence>
<dbReference type="Proteomes" id="UP000240410">
    <property type="component" value="Unassembled WGS sequence"/>
</dbReference>
<dbReference type="RefSeq" id="WP_045070580.1">
    <property type="nucleotide sequence ID" value="NZ_JZSL01000029.1"/>
</dbReference>
<gene>
    <name evidence="1" type="ORF">CTM89_16940</name>
</gene>
<organism evidence="1 2">
    <name type="scientific">Photobacterium leiognathi</name>
    <dbReference type="NCBI Taxonomy" id="553611"/>
    <lineage>
        <taxon>Bacteria</taxon>
        <taxon>Pseudomonadati</taxon>
        <taxon>Pseudomonadota</taxon>
        <taxon>Gammaproteobacteria</taxon>
        <taxon>Vibrionales</taxon>
        <taxon>Vibrionaceae</taxon>
        <taxon>Photobacterium</taxon>
    </lineage>
</organism>
<name>A0A2T3M6B9_PHOLE</name>
<reference evidence="1 2" key="1">
    <citation type="submission" date="2018-03" db="EMBL/GenBank/DDBJ databases">
        <title>Whole genome sequencing of Histamine producing bacteria.</title>
        <authorList>
            <person name="Butler K."/>
        </authorList>
    </citation>
    <scope>NUCLEOTIDE SEQUENCE [LARGE SCALE GENOMIC DNA]</scope>
    <source>
        <strain evidence="1 2">ATCC 33979</strain>
    </source>
</reference>